<dbReference type="Proteomes" id="UP000095286">
    <property type="component" value="Unplaced"/>
</dbReference>
<sequence length="124" mass="14068">MLDKPSGKKIRERKRREQADIYFPIPLESLDLTQPIKSLEQPPSSGKHYLDIKKRVMKSRLGKSLSNLSRFEPKPPSFHKKQKPGKGEVSSSKANGPFIEKEYHSAVEFPLQHSSDSIPQNGQS</sequence>
<organism evidence="1 2">
    <name type="scientific">Rhabditophanes sp. KR3021</name>
    <dbReference type="NCBI Taxonomy" id="114890"/>
    <lineage>
        <taxon>Eukaryota</taxon>
        <taxon>Metazoa</taxon>
        <taxon>Ecdysozoa</taxon>
        <taxon>Nematoda</taxon>
        <taxon>Chromadorea</taxon>
        <taxon>Rhabditida</taxon>
        <taxon>Tylenchina</taxon>
        <taxon>Panagrolaimomorpha</taxon>
        <taxon>Strongyloidoidea</taxon>
        <taxon>Alloionematidae</taxon>
        <taxon>Rhabditophanes</taxon>
    </lineage>
</organism>
<name>A0AC35TW11_9BILA</name>
<evidence type="ECO:0000313" key="2">
    <source>
        <dbReference type="WBParaSite" id="RSKR_0000501600.1"/>
    </source>
</evidence>
<evidence type="ECO:0000313" key="1">
    <source>
        <dbReference type="Proteomes" id="UP000095286"/>
    </source>
</evidence>
<proteinExistence type="predicted"/>
<reference evidence="2" key="1">
    <citation type="submission" date="2016-11" db="UniProtKB">
        <authorList>
            <consortium name="WormBaseParasite"/>
        </authorList>
    </citation>
    <scope>IDENTIFICATION</scope>
    <source>
        <strain evidence="2">KR3021</strain>
    </source>
</reference>
<dbReference type="WBParaSite" id="RSKR_0000501600.1">
    <property type="protein sequence ID" value="RSKR_0000501600.1"/>
    <property type="gene ID" value="RSKR_0000501600"/>
</dbReference>
<protein>
    <submittedName>
        <fullName evidence="2">Uncharacterized protein</fullName>
    </submittedName>
</protein>
<accession>A0AC35TW11</accession>